<gene>
    <name evidence="1" type="primary">42</name>
    <name evidence="1" type="ORF">MYRNA_42</name>
</gene>
<dbReference type="GeneID" id="6920746"/>
<name>B5LJ53_9CAUD</name>
<organism evidence="1 2">
    <name type="scientific">Mycobacterium phage Myrna</name>
    <dbReference type="NCBI Taxonomy" id="546805"/>
    <lineage>
        <taxon>Viruses</taxon>
        <taxon>Duplodnaviria</taxon>
        <taxon>Heunggongvirae</taxon>
        <taxon>Uroviricota</taxon>
        <taxon>Caudoviricetes</taxon>
        <taxon>Ceeclamvirinae</taxon>
        <taxon>Myrnavirus</taxon>
        <taxon>Myrnavirus myrna</taxon>
    </lineage>
</organism>
<dbReference type="RefSeq" id="YP_002224960.1">
    <property type="nucleotide sequence ID" value="NC_011273.1"/>
</dbReference>
<dbReference type="Proteomes" id="UP000001849">
    <property type="component" value="Segment"/>
</dbReference>
<evidence type="ECO:0000313" key="1">
    <source>
        <dbReference type="EMBL" id="ACH62050.1"/>
    </source>
</evidence>
<protein>
    <submittedName>
        <fullName evidence="1">Uncharacterized protein</fullName>
    </submittedName>
</protein>
<keyword evidence="2" id="KW-1185">Reference proteome</keyword>
<accession>B5LJ53</accession>
<dbReference type="EMBL" id="EU826466">
    <property type="protein sequence ID" value="ACH62050.1"/>
    <property type="molecule type" value="Genomic_DNA"/>
</dbReference>
<dbReference type="KEGG" id="vg:6920746"/>
<reference evidence="1 2" key="1">
    <citation type="submission" date="2008-06" db="EMBL/GenBank/DDBJ databases">
        <authorList>
            <person name="Smith A.L."/>
            <person name="Paladin E.C."/>
            <person name="Jacobs-Sera D."/>
            <person name="Hendirx R.W."/>
            <person name="Hatfull G.F."/>
        </authorList>
    </citation>
    <scope>NUCLEOTIDE SEQUENCE [LARGE SCALE GENOMIC DNA]</scope>
</reference>
<evidence type="ECO:0000313" key="2">
    <source>
        <dbReference type="Proteomes" id="UP000001849"/>
    </source>
</evidence>
<proteinExistence type="predicted"/>
<sequence>MGFQIFGTGHLRERVVNEHKARCICAQYGQDNCPFHQQVIVVGVPGA</sequence>